<evidence type="ECO:0000256" key="4">
    <source>
        <dbReference type="ARBA" id="ARBA00023015"/>
    </source>
</evidence>
<evidence type="ECO:0000256" key="3">
    <source>
        <dbReference type="ARBA" id="ARBA00022682"/>
    </source>
</evidence>
<dbReference type="CDD" id="cd14707">
    <property type="entry name" value="bZIP_plant_BZIP46"/>
    <property type="match status" value="1"/>
</dbReference>
<dbReference type="GO" id="GO:0005634">
    <property type="term" value="C:nucleus"/>
    <property type="evidence" value="ECO:0007669"/>
    <property type="project" value="UniProtKB-SubCell"/>
</dbReference>
<accession>A0A9Q0D0R5</accession>
<dbReference type="GO" id="GO:0003700">
    <property type="term" value="F:DNA-binding transcription factor activity"/>
    <property type="evidence" value="ECO:0007669"/>
    <property type="project" value="InterPro"/>
</dbReference>
<evidence type="ECO:0000313" key="12">
    <source>
        <dbReference type="EMBL" id="KAJ1703147.1"/>
    </source>
</evidence>
<dbReference type="InterPro" id="IPR046347">
    <property type="entry name" value="bZIP_sf"/>
</dbReference>
<keyword evidence="9" id="KW-0175">Coiled coil</keyword>
<sequence>MASLSDSRHPNSDETEVTSQHRAPRTHDLDQGAYADKDFSIGYPLVRQNSIYSLTLDEIQNTVCEPGRNFGSMNMDEFLTNIWNAEEGQVLGQTNSATASSAGADVTSAGALLSPLQRQGSLTVPPPLCRKTVEEVWTEIHRAQGGAPLTPRGAHQAVNGGGPTDGGRQPTFGEMTLEDFLIKAGVVREPTVSVRVAPPQFGQMAVYPMGAEMGGMYGAPMMGGANMNMNMNGGMMHGMMVGPVGSPGTPDGMGDDVAGYDRVNGRKRSAGATGIGGEVPAVEKGVERRQRRMIKNRESAARSRARKQAYTVELEAELTQLKEENAHLKEEEKKMLRLKRQMFMEAIAEQAYVHAQQAKGSLRRSVTCTW</sequence>
<dbReference type="EMBL" id="JAMQYH010000001">
    <property type="protein sequence ID" value="KAJ1703147.1"/>
    <property type="molecule type" value="Genomic_DNA"/>
</dbReference>
<dbReference type="GO" id="GO:0009738">
    <property type="term" value="P:abscisic acid-activated signaling pathway"/>
    <property type="evidence" value="ECO:0007669"/>
    <property type="project" value="UniProtKB-KW"/>
</dbReference>
<dbReference type="InterPro" id="IPR043452">
    <property type="entry name" value="BZIP46-like"/>
</dbReference>
<keyword evidence="5" id="KW-0238">DNA-binding</keyword>
<dbReference type="SMART" id="SM00338">
    <property type="entry name" value="BRLZ"/>
    <property type="match status" value="1"/>
</dbReference>
<dbReference type="GO" id="GO:0045893">
    <property type="term" value="P:positive regulation of DNA-templated transcription"/>
    <property type="evidence" value="ECO:0007669"/>
    <property type="project" value="InterPro"/>
</dbReference>
<dbReference type="Gene3D" id="1.20.5.170">
    <property type="match status" value="1"/>
</dbReference>
<dbReference type="PROSITE" id="PS00036">
    <property type="entry name" value="BZIP_BASIC"/>
    <property type="match status" value="1"/>
</dbReference>
<dbReference type="Proteomes" id="UP001151287">
    <property type="component" value="Unassembled WGS sequence"/>
</dbReference>
<keyword evidence="7" id="KW-0539">Nucleus</keyword>
<evidence type="ECO:0000256" key="9">
    <source>
        <dbReference type="SAM" id="Coils"/>
    </source>
</evidence>
<keyword evidence="13" id="KW-1185">Reference proteome</keyword>
<dbReference type="PANTHER" id="PTHR22952:SF175">
    <property type="entry name" value="PROTEIN ABSCISIC ACID-INSENSITIVE 5"/>
    <property type="match status" value="1"/>
</dbReference>
<evidence type="ECO:0000313" key="13">
    <source>
        <dbReference type="Proteomes" id="UP001151287"/>
    </source>
</evidence>
<feature type="domain" description="BZIP" evidence="11">
    <location>
        <begin position="286"/>
        <end position="337"/>
    </location>
</feature>
<dbReference type="AlphaFoldDB" id="A0A9Q0D0R5"/>
<dbReference type="PANTHER" id="PTHR22952">
    <property type="entry name" value="CAMP-RESPONSE ELEMENT BINDING PROTEIN-RELATED"/>
    <property type="match status" value="1"/>
</dbReference>
<protein>
    <recommendedName>
        <fullName evidence="11">BZIP domain-containing protein</fullName>
    </recommendedName>
</protein>
<dbReference type="OrthoDB" id="644067at2759"/>
<evidence type="ECO:0000256" key="2">
    <source>
        <dbReference type="ARBA" id="ARBA00022553"/>
    </source>
</evidence>
<dbReference type="GO" id="GO:0009651">
    <property type="term" value="P:response to salt stress"/>
    <property type="evidence" value="ECO:0007669"/>
    <property type="project" value="UniProtKB-ARBA"/>
</dbReference>
<evidence type="ECO:0000256" key="1">
    <source>
        <dbReference type="ARBA" id="ARBA00004123"/>
    </source>
</evidence>
<reference evidence="12" key="1">
    <citation type="journal article" date="2022" name="Cell">
        <title>Repeat-based holocentromeres influence genome architecture and karyotype evolution.</title>
        <authorList>
            <person name="Hofstatter P.G."/>
            <person name="Thangavel G."/>
            <person name="Lux T."/>
            <person name="Neumann P."/>
            <person name="Vondrak T."/>
            <person name="Novak P."/>
            <person name="Zhang M."/>
            <person name="Costa L."/>
            <person name="Castellani M."/>
            <person name="Scott A."/>
            <person name="Toegelov H."/>
            <person name="Fuchs J."/>
            <person name="Mata-Sucre Y."/>
            <person name="Dias Y."/>
            <person name="Vanzela A.L.L."/>
            <person name="Huettel B."/>
            <person name="Almeida C.C.S."/>
            <person name="Simkova H."/>
            <person name="Souza G."/>
            <person name="Pedrosa-Harand A."/>
            <person name="Macas J."/>
            <person name="Mayer K.F.X."/>
            <person name="Houben A."/>
            <person name="Marques A."/>
        </authorList>
    </citation>
    <scope>NUCLEOTIDE SEQUENCE</scope>
    <source>
        <strain evidence="12">RhyBre1mFocal</strain>
    </source>
</reference>
<dbReference type="GO" id="GO:0009845">
    <property type="term" value="P:seed germination"/>
    <property type="evidence" value="ECO:0007669"/>
    <property type="project" value="UniProtKB-ARBA"/>
</dbReference>
<proteinExistence type="inferred from homology"/>
<comment type="caution">
    <text evidence="12">The sequence shown here is derived from an EMBL/GenBank/DDBJ whole genome shotgun (WGS) entry which is preliminary data.</text>
</comment>
<evidence type="ECO:0000256" key="5">
    <source>
        <dbReference type="ARBA" id="ARBA00023125"/>
    </source>
</evidence>
<evidence type="ECO:0000256" key="7">
    <source>
        <dbReference type="ARBA" id="ARBA00023242"/>
    </source>
</evidence>
<evidence type="ECO:0000256" key="6">
    <source>
        <dbReference type="ARBA" id="ARBA00023163"/>
    </source>
</evidence>
<keyword evidence="4" id="KW-0805">Transcription regulation</keyword>
<keyword evidence="2" id="KW-0597">Phosphoprotein</keyword>
<evidence type="ECO:0000259" key="11">
    <source>
        <dbReference type="PROSITE" id="PS50217"/>
    </source>
</evidence>
<dbReference type="PROSITE" id="PS50217">
    <property type="entry name" value="BZIP"/>
    <property type="match status" value="1"/>
</dbReference>
<gene>
    <name evidence="12" type="ORF">LUZ63_002926</name>
</gene>
<evidence type="ECO:0000256" key="8">
    <source>
        <dbReference type="ARBA" id="ARBA00061369"/>
    </source>
</evidence>
<dbReference type="InterPro" id="IPR004827">
    <property type="entry name" value="bZIP"/>
</dbReference>
<dbReference type="FunFam" id="1.20.5.170:FF:000060">
    <property type="entry name" value="protein ABSCISIC ACID-INSENSITIVE 5 isoform X1"/>
    <property type="match status" value="1"/>
</dbReference>
<dbReference type="GO" id="GO:0009414">
    <property type="term" value="P:response to water deprivation"/>
    <property type="evidence" value="ECO:0007669"/>
    <property type="project" value="UniProtKB-ARBA"/>
</dbReference>
<dbReference type="SUPFAM" id="SSF57959">
    <property type="entry name" value="Leucine zipper domain"/>
    <property type="match status" value="1"/>
</dbReference>
<feature type="region of interest" description="Disordered" evidence="10">
    <location>
        <begin position="1"/>
        <end position="31"/>
    </location>
</feature>
<dbReference type="GO" id="GO:0043565">
    <property type="term" value="F:sequence-specific DNA binding"/>
    <property type="evidence" value="ECO:0007669"/>
    <property type="project" value="UniProtKB-ARBA"/>
</dbReference>
<keyword evidence="6" id="KW-0804">Transcription</keyword>
<feature type="coiled-coil region" evidence="9">
    <location>
        <begin position="304"/>
        <end position="341"/>
    </location>
</feature>
<keyword evidence="3" id="KW-0938">Abscisic acid signaling pathway</keyword>
<name>A0A9Q0D0R5_9POAL</name>
<comment type="subcellular location">
    <subcellularLocation>
        <location evidence="1">Nucleus</location>
    </subcellularLocation>
</comment>
<dbReference type="Pfam" id="PF00170">
    <property type="entry name" value="bZIP_1"/>
    <property type="match status" value="1"/>
</dbReference>
<feature type="compositionally biased region" description="Basic and acidic residues" evidence="10">
    <location>
        <begin position="1"/>
        <end position="12"/>
    </location>
</feature>
<comment type="similarity">
    <text evidence="8">Belongs to the bZIP family. ABI5 subfamily.</text>
</comment>
<organism evidence="12 13">
    <name type="scientific">Rhynchospora breviuscula</name>
    <dbReference type="NCBI Taxonomy" id="2022672"/>
    <lineage>
        <taxon>Eukaryota</taxon>
        <taxon>Viridiplantae</taxon>
        <taxon>Streptophyta</taxon>
        <taxon>Embryophyta</taxon>
        <taxon>Tracheophyta</taxon>
        <taxon>Spermatophyta</taxon>
        <taxon>Magnoliopsida</taxon>
        <taxon>Liliopsida</taxon>
        <taxon>Poales</taxon>
        <taxon>Cyperaceae</taxon>
        <taxon>Cyperoideae</taxon>
        <taxon>Rhynchosporeae</taxon>
        <taxon>Rhynchospora</taxon>
    </lineage>
</organism>
<evidence type="ECO:0000256" key="10">
    <source>
        <dbReference type="SAM" id="MobiDB-lite"/>
    </source>
</evidence>